<dbReference type="EnsemblPlants" id="AET7Gv20286300.3">
    <property type="protein sequence ID" value="AET7Gv20286300.3"/>
    <property type="gene ID" value="AET7Gv20286300"/>
</dbReference>
<dbReference type="SUPFAM" id="SSF50405">
    <property type="entry name" value="Actin-crosslinking proteins"/>
    <property type="match status" value="1"/>
</dbReference>
<dbReference type="Gramene" id="AET7Gv20286300.3">
    <property type="protein sequence ID" value="AET7Gv20286300.3"/>
    <property type="gene ID" value="AET7Gv20286300"/>
</dbReference>
<protein>
    <submittedName>
        <fullName evidence="3">Uncharacterized protein</fullName>
    </submittedName>
</protein>
<dbReference type="PANTHER" id="PTHR31205:SF90">
    <property type="entry name" value="DUF569 DOMAIN-CONTAINING PROTEIN"/>
    <property type="match status" value="1"/>
</dbReference>
<dbReference type="PANTHER" id="PTHR31205">
    <property type="entry name" value="ACTIN CROSS-LINKING PROTEIN (DUF569)"/>
    <property type="match status" value="1"/>
</dbReference>
<reference evidence="4" key="1">
    <citation type="journal article" date="2014" name="Science">
        <title>Ancient hybridizations among the ancestral genomes of bread wheat.</title>
        <authorList>
            <consortium name="International Wheat Genome Sequencing Consortium,"/>
            <person name="Marcussen T."/>
            <person name="Sandve S.R."/>
            <person name="Heier L."/>
            <person name="Spannagl M."/>
            <person name="Pfeifer M."/>
            <person name="Jakobsen K.S."/>
            <person name="Wulff B.B."/>
            <person name="Steuernagel B."/>
            <person name="Mayer K.F."/>
            <person name="Olsen O.A."/>
        </authorList>
    </citation>
    <scope>NUCLEOTIDE SEQUENCE [LARGE SCALE GENOMIC DNA]</scope>
    <source>
        <strain evidence="4">cv. AL8/78</strain>
    </source>
</reference>
<proteinExistence type="predicted"/>
<feature type="domain" description="DUF569" evidence="1">
    <location>
        <begin position="1"/>
        <end position="132"/>
    </location>
</feature>
<evidence type="ECO:0000259" key="1">
    <source>
        <dbReference type="Pfam" id="PF04601"/>
    </source>
</evidence>
<evidence type="ECO:0000313" key="4">
    <source>
        <dbReference type="Proteomes" id="UP000015105"/>
    </source>
</evidence>
<dbReference type="Proteomes" id="UP000015105">
    <property type="component" value="Chromosome 7D"/>
</dbReference>
<accession>A0A453QQW6</accession>
<reference evidence="4" key="2">
    <citation type="journal article" date="2017" name="Nat. Plants">
        <title>The Aegilops tauschii genome reveals multiple impacts of transposons.</title>
        <authorList>
            <person name="Zhao G."/>
            <person name="Zou C."/>
            <person name="Li K."/>
            <person name="Wang K."/>
            <person name="Li T."/>
            <person name="Gao L."/>
            <person name="Zhang X."/>
            <person name="Wang H."/>
            <person name="Yang Z."/>
            <person name="Liu X."/>
            <person name="Jiang W."/>
            <person name="Mao L."/>
            <person name="Kong X."/>
            <person name="Jiao Y."/>
            <person name="Jia J."/>
        </authorList>
    </citation>
    <scope>NUCLEOTIDE SEQUENCE [LARGE SCALE GENOMIC DNA]</scope>
    <source>
        <strain evidence="4">cv. AL8/78</strain>
    </source>
</reference>
<evidence type="ECO:0000313" key="3">
    <source>
        <dbReference type="EnsemblPlants" id="AET7Gv20286300.3"/>
    </source>
</evidence>
<keyword evidence="4" id="KW-1185">Reference proteome</keyword>
<sequence>MEQFHHGQHVRLCSRVHGTYLHADEDGYGVNLRVRRASMNAAWAVHRYPGENGQYLLLHSAAYGHYLAATDAPAPLGHRGLRVEQRDYDHPEVQPVVWQAILSESEEEVYLRNIGGVCLRANGRYWNTDASVDFVDDLDNISRKMLWVVEQIPAREVMPPLPRPIGLPHPMLRSRMIMYVWRNIHGELITRGSFVFSGRSVFRLRKRLARRLGAMAILDDSELVMGLPTRDGRMFPLVVDLASSGETLHIFVVIVGSPAFRLGVKTWKLSVQ</sequence>
<organism evidence="3 4">
    <name type="scientific">Aegilops tauschii subsp. strangulata</name>
    <name type="common">Goatgrass</name>
    <dbReference type="NCBI Taxonomy" id="200361"/>
    <lineage>
        <taxon>Eukaryota</taxon>
        <taxon>Viridiplantae</taxon>
        <taxon>Streptophyta</taxon>
        <taxon>Embryophyta</taxon>
        <taxon>Tracheophyta</taxon>
        <taxon>Spermatophyta</taxon>
        <taxon>Magnoliopsida</taxon>
        <taxon>Liliopsida</taxon>
        <taxon>Poales</taxon>
        <taxon>Poaceae</taxon>
        <taxon>BOP clade</taxon>
        <taxon>Pooideae</taxon>
        <taxon>Triticodae</taxon>
        <taxon>Triticeae</taxon>
        <taxon>Triticinae</taxon>
        <taxon>Aegilops</taxon>
    </lineage>
</organism>
<evidence type="ECO:0000259" key="2">
    <source>
        <dbReference type="Pfam" id="PF22932"/>
    </source>
</evidence>
<dbReference type="Pfam" id="PF22932">
    <property type="entry name" value="Ubiq_DUF_assoc"/>
    <property type="match status" value="1"/>
</dbReference>
<dbReference type="InterPro" id="IPR007679">
    <property type="entry name" value="DUF569"/>
</dbReference>
<name>A0A453QQW6_AEGTS</name>
<reference evidence="3" key="4">
    <citation type="submission" date="2019-03" db="UniProtKB">
        <authorList>
            <consortium name="EnsemblPlants"/>
        </authorList>
    </citation>
    <scope>IDENTIFICATION</scope>
</reference>
<feature type="domain" description="DUF569" evidence="2">
    <location>
        <begin position="174"/>
        <end position="253"/>
    </location>
</feature>
<dbReference type="Pfam" id="PF04601">
    <property type="entry name" value="DUF569"/>
    <property type="match status" value="1"/>
</dbReference>
<dbReference type="InterPro" id="IPR054726">
    <property type="entry name" value="Ubiq_DUF569-assoc"/>
</dbReference>
<reference evidence="3" key="5">
    <citation type="journal article" date="2021" name="G3 (Bethesda)">
        <title>Aegilops tauschii genome assembly Aet v5.0 features greater sequence contiguity and improved annotation.</title>
        <authorList>
            <person name="Wang L."/>
            <person name="Zhu T."/>
            <person name="Rodriguez J.C."/>
            <person name="Deal K.R."/>
            <person name="Dubcovsky J."/>
            <person name="McGuire P.E."/>
            <person name="Lux T."/>
            <person name="Spannagl M."/>
            <person name="Mayer K.F.X."/>
            <person name="Baldrich P."/>
            <person name="Meyers B.C."/>
            <person name="Huo N."/>
            <person name="Gu Y.Q."/>
            <person name="Zhou H."/>
            <person name="Devos K.M."/>
            <person name="Bennetzen J.L."/>
            <person name="Unver T."/>
            <person name="Budak H."/>
            <person name="Gulick P.J."/>
            <person name="Galiba G."/>
            <person name="Kalapos B."/>
            <person name="Nelson D.R."/>
            <person name="Li P."/>
            <person name="You F.M."/>
            <person name="Luo M.C."/>
            <person name="Dvorak J."/>
        </authorList>
    </citation>
    <scope>NUCLEOTIDE SEQUENCE [LARGE SCALE GENOMIC DNA]</scope>
    <source>
        <strain evidence="3">cv. AL8/78</strain>
    </source>
</reference>
<dbReference type="STRING" id="200361.A0A453QQW6"/>
<dbReference type="InterPro" id="IPR008999">
    <property type="entry name" value="Actin-crosslinking"/>
</dbReference>
<dbReference type="AlphaFoldDB" id="A0A453QQW6"/>
<dbReference type="CDD" id="cd23340">
    <property type="entry name" value="beta-trefoil_FSCN_ACP-like"/>
    <property type="match status" value="1"/>
</dbReference>
<reference evidence="3" key="3">
    <citation type="journal article" date="2017" name="Nature">
        <title>Genome sequence of the progenitor of the wheat D genome Aegilops tauschii.</title>
        <authorList>
            <person name="Luo M.C."/>
            <person name="Gu Y.Q."/>
            <person name="Puiu D."/>
            <person name="Wang H."/>
            <person name="Twardziok S.O."/>
            <person name="Deal K.R."/>
            <person name="Huo N."/>
            <person name="Zhu T."/>
            <person name="Wang L."/>
            <person name="Wang Y."/>
            <person name="McGuire P.E."/>
            <person name="Liu S."/>
            <person name="Long H."/>
            <person name="Ramasamy R.K."/>
            <person name="Rodriguez J.C."/>
            <person name="Van S.L."/>
            <person name="Yuan L."/>
            <person name="Wang Z."/>
            <person name="Xia Z."/>
            <person name="Xiao L."/>
            <person name="Anderson O.D."/>
            <person name="Ouyang S."/>
            <person name="Liang Y."/>
            <person name="Zimin A.V."/>
            <person name="Pertea G."/>
            <person name="Qi P."/>
            <person name="Bennetzen J.L."/>
            <person name="Dai X."/>
            <person name="Dawson M.W."/>
            <person name="Muller H.G."/>
            <person name="Kugler K."/>
            <person name="Rivarola-Duarte L."/>
            <person name="Spannagl M."/>
            <person name="Mayer K.F.X."/>
            <person name="Lu F.H."/>
            <person name="Bevan M.W."/>
            <person name="Leroy P."/>
            <person name="Li P."/>
            <person name="You F.M."/>
            <person name="Sun Q."/>
            <person name="Liu Z."/>
            <person name="Lyons E."/>
            <person name="Wicker T."/>
            <person name="Salzberg S.L."/>
            <person name="Devos K.M."/>
            <person name="Dvorak J."/>
        </authorList>
    </citation>
    <scope>NUCLEOTIDE SEQUENCE [LARGE SCALE GENOMIC DNA]</scope>
    <source>
        <strain evidence="3">cv. AL8/78</strain>
    </source>
</reference>